<accession>A0AAE1HDA3</accession>
<evidence type="ECO:0000313" key="2">
    <source>
        <dbReference type="Proteomes" id="UP001219518"/>
    </source>
</evidence>
<gene>
    <name evidence="1" type="ORF">KUF71_001107</name>
</gene>
<dbReference type="AlphaFoldDB" id="A0AAE1HDA3"/>
<comment type="caution">
    <text evidence="1">The sequence shown here is derived from an EMBL/GenBank/DDBJ whole genome shotgun (WGS) entry which is preliminary data.</text>
</comment>
<sequence length="127" mass="14546">MMTPEVFDVDPNVCKACIVNSGEVSKIYSSDVLADERSSYRGAVDTSHAFEYLVTKFLNTTFLVKPSVTMGLLPVPKNTAHHNHHYLFTSVKQSDDKWCLMDRLHSWNRGKHLFLNSGLIWRYVLLI</sequence>
<keyword evidence="2" id="KW-1185">Reference proteome</keyword>
<protein>
    <submittedName>
        <fullName evidence="1">Matrix protein 1</fullName>
    </submittedName>
</protein>
<proteinExistence type="predicted"/>
<reference evidence="1" key="1">
    <citation type="submission" date="2021-07" db="EMBL/GenBank/DDBJ databases">
        <authorList>
            <person name="Catto M.A."/>
            <person name="Jacobson A."/>
            <person name="Kennedy G."/>
            <person name="Labadie P."/>
            <person name="Hunt B.G."/>
            <person name="Srinivasan R."/>
        </authorList>
    </citation>
    <scope>NUCLEOTIDE SEQUENCE</scope>
    <source>
        <strain evidence="1">PL_HMW_Pooled</strain>
        <tissue evidence="1">Head</tissue>
    </source>
</reference>
<reference evidence="1" key="2">
    <citation type="journal article" date="2023" name="BMC Genomics">
        <title>Pest status, molecular evolution, and epigenetic factors derived from the genome assembly of Frankliniella fusca, a thysanopteran phytovirus vector.</title>
        <authorList>
            <person name="Catto M.A."/>
            <person name="Labadie P.E."/>
            <person name="Jacobson A.L."/>
            <person name="Kennedy G.G."/>
            <person name="Srinivasan R."/>
            <person name="Hunt B.G."/>
        </authorList>
    </citation>
    <scope>NUCLEOTIDE SEQUENCE</scope>
    <source>
        <strain evidence="1">PL_HMW_Pooled</strain>
    </source>
</reference>
<evidence type="ECO:0000313" key="1">
    <source>
        <dbReference type="EMBL" id="KAK3918983.1"/>
    </source>
</evidence>
<organism evidence="1 2">
    <name type="scientific">Frankliniella fusca</name>
    <dbReference type="NCBI Taxonomy" id="407009"/>
    <lineage>
        <taxon>Eukaryota</taxon>
        <taxon>Metazoa</taxon>
        <taxon>Ecdysozoa</taxon>
        <taxon>Arthropoda</taxon>
        <taxon>Hexapoda</taxon>
        <taxon>Insecta</taxon>
        <taxon>Pterygota</taxon>
        <taxon>Neoptera</taxon>
        <taxon>Paraneoptera</taxon>
        <taxon>Thysanoptera</taxon>
        <taxon>Terebrantia</taxon>
        <taxon>Thripoidea</taxon>
        <taxon>Thripidae</taxon>
        <taxon>Frankliniella</taxon>
    </lineage>
</organism>
<dbReference type="Proteomes" id="UP001219518">
    <property type="component" value="Unassembled WGS sequence"/>
</dbReference>
<dbReference type="EMBL" id="JAHWGI010000968">
    <property type="protein sequence ID" value="KAK3918983.1"/>
    <property type="molecule type" value="Genomic_DNA"/>
</dbReference>
<name>A0AAE1HDA3_9NEOP</name>